<dbReference type="GO" id="GO:0012505">
    <property type="term" value="C:endomembrane system"/>
    <property type="evidence" value="ECO:0007669"/>
    <property type="project" value="UniProtKB-SubCell"/>
</dbReference>
<name>A0A9N8DPZ8_9STRA</name>
<keyword evidence="3" id="KW-1003">Cell membrane</keyword>
<dbReference type="SUPFAM" id="SSF52058">
    <property type="entry name" value="L domain-like"/>
    <property type="match status" value="1"/>
</dbReference>
<evidence type="ECO:0000256" key="1">
    <source>
        <dbReference type="ARBA" id="ARBA00004236"/>
    </source>
</evidence>
<keyword evidence="8 12" id="KW-1133">Transmembrane helix</keyword>
<keyword evidence="5 12" id="KW-0812">Transmembrane</keyword>
<feature type="compositionally biased region" description="Polar residues" evidence="11">
    <location>
        <begin position="301"/>
        <end position="318"/>
    </location>
</feature>
<evidence type="ECO:0000256" key="6">
    <source>
        <dbReference type="ARBA" id="ARBA00022729"/>
    </source>
</evidence>
<dbReference type="PANTHER" id="PTHR48062">
    <property type="entry name" value="RECEPTOR-LIKE PROTEIN 14"/>
    <property type="match status" value="1"/>
</dbReference>
<accession>A0A9N8DPZ8</accession>
<dbReference type="OrthoDB" id="1394818at2759"/>
<evidence type="ECO:0000313" key="14">
    <source>
        <dbReference type="Proteomes" id="UP001153069"/>
    </source>
</evidence>
<keyword evidence="7" id="KW-0677">Repeat</keyword>
<evidence type="ECO:0000256" key="11">
    <source>
        <dbReference type="SAM" id="MobiDB-lite"/>
    </source>
</evidence>
<dbReference type="EMBL" id="CAICTM010000255">
    <property type="protein sequence ID" value="CAB9506160.1"/>
    <property type="molecule type" value="Genomic_DNA"/>
</dbReference>
<comment type="subcellular location">
    <subcellularLocation>
        <location evidence="1">Cell membrane</location>
    </subcellularLocation>
    <subcellularLocation>
        <location evidence="10">Endomembrane system</location>
        <topology evidence="10">Single-pass membrane protein</topology>
    </subcellularLocation>
</comment>
<evidence type="ECO:0000256" key="4">
    <source>
        <dbReference type="ARBA" id="ARBA00022614"/>
    </source>
</evidence>
<dbReference type="InterPro" id="IPR051502">
    <property type="entry name" value="RLP_Defense_Trigger"/>
</dbReference>
<evidence type="ECO:0000256" key="10">
    <source>
        <dbReference type="ARBA" id="ARBA00037847"/>
    </source>
</evidence>
<keyword evidence="6" id="KW-0732">Signal</keyword>
<dbReference type="Pfam" id="PF00560">
    <property type="entry name" value="LRR_1"/>
    <property type="match status" value="2"/>
</dbReference>
<reference evidence="13" key="1">
    <citation type="submission" date="2020-06" db="EMBL/GenBank/DDBJ databases">
        <authorList>
            <consortium name="Plant Systems Biology data submission"/>
        </authorList>
    </citation>
    <scope>NUCLEOTIDE SEQUENCE</scope>
    <source>
        <strain evidence="13">D6</strain>
    </source>
</reference>
<comment type="caution">
    <text evidence="13">The sequence shown here is derived from an EMBL/GenBank/DDBJ whole genome shotgun (WGS) entry which is preliminary data.</text>
</comment>
<evidence type="ECO:0000256" key="9">
    <source>
        <dbReference type="ARBA" id="ARBA00023136"/>
    </source>
</evidence>
<feature type="compositionally biased region" description="Basic and acidic residues" evidence="11">
    <location>
        <begin position="1"/>
        <end position="19"/>
    </location>
</feature>
<sequence length="704" mass="76238">MNESENEKAFKSGGRDPEGRVGAFGETDRRQETPIGTNEANARGNTSETATMKQSKEKKGLRNSGRVGAIHETGREQTTMHPVSTTPIYHGLGRSSVHEKKEAVSQSQRQTTLQPVSTPSVYHGLGRSSVNEKKETAPHIHEKKEAVSQSQHQTTRQPVSTPSVYHGLGRSSVHEKKETAHQHYSMAHHDYLQRPCENSSLHSLDPIGDDPSNGGLIDDGDISMEQHPNTQQWGNDQIIGGDIAMEQHPNTQQWGNNQILGGDNVMEQHPNNQHGEEPSGQILDSAAVAGRDDQPSGLNFLENTSFSSDDASDESNFVNDDHDVNDLEANPPMTMEPSTISTSANIDNDEGLVEARPVAEDHLSRLNLMEATPFDLAADERRKAGLRHTRMLQQITLSLGLTFLFLLITLGALVGVFYFGQQEPDTVVVNATAAPLVSNQTSAPELNVTLIPTPAPTEDPLDGLISELPNITLERLEDHEGPPSAFESVYNIDGQTCNSSTQEFQYLTLSLKPSAVSTNVSVQIPPELSLLTGLKFVWLYNMTITGTLSSELGLLQSVANMQLQLNSISGTIPVELAEMSSLDYLDLSSNMLTGTLPSQLANLVRLASLVVGDNALVGPLPSELALMPELESFVANDNPLAATLPQKLMEAPNLSVLALYNTQMSGSIPLSIGRANSLVTLVLHTNQLTGIIPSELGLLSRLQL</sequence>
<protein>
    <submittedName>
        <fullName evidence="13">Uncharacterized protein</fullName>
    </submittedName>
</protein>
<feature type="compositionally biased region" description="Basic and acidic residues" evidence="11">
    <location>
        <begin position="130"/>
        <end position="146"/>
    </location>
</feature>
<dbReference type="InterPro" id="IPR001611">
    <property type="entry name" value="Leu-rich_rpt"/>
</dbReference>
<keyword evidence="14" id="KW-1185">Reference proteome</keyword>
<feature type="compositionally biased region" description="Polar residues" evidence="11">
    <location>
        <begin position="76"/>
        <end position="87"/>
    </location>
</feature>
<evidence type="ECO:0000256" key="2">
    <source>
        <dbReference type="ARBA" id="ARBA00009592"/>
    </source>
</evidence>
<keyword evidence="9 12" id="KW-0472">Membrane</keyword>
<comment type="similarity">
    <text evidence="2">Belongs to the RLP family.</text>
</comment>
<dbReference type="PANTHER" id="PTHR48062:SF52">
    <property type="entry name" value="RECEPTOR-LIKE PROTEIN 8-RELATED"/>
    <property type="match status" value="1"/>
</dbReference>
<dbReference type="Proteomes" id="UP001153069">
    <property type="component" value="Unassembled WGS sequence"/>
</dbReference>
<evidence type="ECO:0000256" key="3">
    <source>
        <dbReference type="ARBA" id="ARBA00022475"/>
    </source>
</evidence>
<feature type="compositionally biased region" description="Polar residues" evidence="11">
    <location>
        <begin position="104"/>
        <end position="120"/>
    </location>
</feature>
<dbReference type="FunFam" id="3.80.10.10:FF:000041">
    <property type="entry name" value="LRR receptor-like serine/threonine-protein kinase ERECTA"/>
    <property type="match status" value="1"/>
</dbReference>
<dbReference type="Gene3D" id="3.80.10.10">
    <property type="entry name" value="Ribonuclease Inhibitor"/>
    <property type="match status" value="1"/>
</dbReference>
<keyword evidence="4" id="KW-0433">Leucine-rich repeat</keyword>
<evidence type="ECO:0000256" key="5">
    <source>
        <dbReference type="ARBA" id="ARBA00022692"/>
    </source>
</evidence>
<dbReference type="AlphaFoldDB" id="A0A9N8DPZ8"/>
<feature type="region of interest" description="Disordered" evidence="11">
    <location>
        <begin position="1"/>
        <end position="167"/>
    </location>
</feature>
<evidence type="ECO:0000256" key="8">
    <source>
        <dbReference type="ARBA" id="ARBA00022989"/>
    </source>
</evidence>
<evidence type="ECO:0000256" key="12">
    <source>
        <dbReference type="SAM" id="Phobius"/>
    </source>
</evidence>
<organism evidence="13 14">
    <name type="scientific">Seminavis robusta</name>
    <dbReference type="NCBI Taxonomy" id="568900"/>
    <lineage>
        <taxon>Eukaryota</taxon>
        <taxon>Sar</taxon>
        <taxon>Stramenopiles</taxon>
        <taxon>Ochrophyta</taxon>
        <taxon>Bacillariophyta</taxon>
        <taxon>Bacillariophyceae</taxon>
        <taxon>Bacillariophycidae</taxon>
        <taxon>Naviculales</taxon>
        <taxon>Naviculaceae</taxon>
        <taxon>Seminavis</taxon>
    </lineage>
</organism>
<evidence type="ECO:0000256" key="7">
    <source>
        <dbReference type="ARBA" id="ARBA00022737"/>
    </source>
</evidence>
<evidence type="ECO:0000313" key="13">
    <source>
        <dbReference type="EMBL" id="CAB9506160.1"/>
    </source>
</evidence>
<feature type="region of interest" description="Disordered" evidence="11">
    <location>
        <begin position="248"/>
        <end position="320"/>
    </location>
</feature>
<feature type="region of interest" description="Disordered" evidence="11">
    <location>
        <begin position="205"/>
        <end position="236"/>
    </location>
</feature>
<gene>
    <name evidence="13" type="ORF">SEMRO_256_G100670.2</name>
</gene>
<feature type="compositionally biased region" description="Polar residues" evidence="11">
    <location>
        <begin position="147"/>
        <end position="163"/>
    </location>
</feature>
<feature type="compositionally biased region" description="Polar residues" evidence="11">
    <location>
        <begin position="226"/>
        <end position="235"/>
    </location>
</feature>
<dbReference type="GO" id="GO:0005886">
    <property type="term" value="C:plasma membrane"/>
    <property type="evidence" value="ECO:0007669"/>
    <property type="project" value="UniProtKB-SubCell"/>
</dbReference>
<feature type="transmembrane region" description="Helical" evidence="12">
    <location>
        <begin position="397"/>
        <end position="420"/>
    </location>
</feature>
<feature type="compositionally biased region" description="Polar residues" evidence="11">
    <location>
        <begin position="34"/>
        <end position="53"/>
    </location>
</feature>
<feature type="compositionally biased region" description="Polar residues" evidence="11">
    <location>
        <begin position="248"/>
        <end position="259"/>
    </location>
</feature>
<dbReference type="InterPro" id="IPR032675">
    <property type="entry name" value="LRR_dom_sf"/>
</dbReference>
<proteinExistence type="inferred from homology"/>